<evidence type="ECO:0000313" key="6">
    <source>
        <dbReference type="EMBL" id="QOL20140.1"/>
    </source>
</evidence>
<keyword evidence="7" id="KW-1185">Reference proteome</keyword>
<name>A0A7L9RU45_9PROT</name>
<reference evidence="6 7" key="1">
    <citation type="submission" date="2020-06" db="EMBL/GenBank/DDBJ databases">
        <title>The endosymbiont of the kinetoplastid Bodo saltans is a Paracaedibacter-like alpha-proteobacterium possessing a putative toxin-antitoxin system.</title>
        <authorList>
            <person name="Midha S."/>
            <person name="Rigden D.J."/>
            <person name="Siozios S."/>
            <person name="Hurst G.D.D."/>
            <person name="Jackson A.P."/>
        </authorList>
    </citation>
    <scope>NUCLEOTIDE SEQUENCE [LARGE SCALE GENOMIC DNA]</scope>
    <source>
        <strain evidence="6">Lake Konstanz</strain>
    </source>
</reference>
<feature type="transmembrane region" description="Helical" evidence="5">
    <location>
        <begin position="31"/>
        <end position="52"/>
    </location>
</feature>
<feature type="transmembrane region" description="Helical" evidence="5">
    <location>
        <begin position="6"/>
        <end position="24"/>
    </location>
</feature>
<keyword evidence="3 5" id="KW-1133">Transmembrane helix</keyword>
<dbReference type="KEGG" id="pbal:CPBP_00921"/>
<dbReference type="Proteomes" id="UP000594001">
    <property type="component" value="Chromosome"/>
</dbReference>
<dbReference type="GO" id="GO:0016020">
    <property type="term" value="C:membrane"/>
    <property type="evidence" value="ECO:0007669"/>
    <property type="project" value="UniProtKB-SubCell"/>
</dbReference>
<keyword evidence="2 5" id="KW-0812">Transmembrane</keyword>
<evidence type="ECO:0000256" key="5">
    <source>
        <dbReference type="SAM" id="Phobius"/>
    </source>
</evidence>
<evidence type="ECO:0000313" key="7">
    <source>
        <dbReference type="Proteomes" id="UP000594001"/>
    </source>
</evidence>
<protein>
    <submittedName>
        <fullName evidence="6">Colicin V production protein</fullName>
    </submittedName>
</protein>
<dbReference type="GO" id="GO:0009403">
    <property type="term" value="P:toxin biosynthetic process"/>
    <property type="evidence" value="ECO:0007669"/>
    <property type="project" value="InterPro"/>
</dbReference>
<dbReference type="InterPro" id="IPR003825">
    <property type="entry name" value="Colicin-V_CvpA"/>
</dbReference>
<evidence type="ECO:0000256" key="1">
    <source>
        <dbReference type="ARBA" id="ARBA00004141"/>
    </source>
</evidence>
<dbReference type="EMBL" id="CP054719">
    <property type="protein sequence ID" value="QOL20140.1"/>
    <property type="molecule type" value="Genomic_DNA"/>
</dbReference>
<dbReference type="Pfam" id="PF02674">
    <property type="entry name" value="Colicin_V"/>
    <property type="match status" value="1"/>
</dbReference>
<dbReference type="InterPro" id="IPR052719">
    <property type="entry name" value="CvpA-like"/>
</dbReference>
<accession>A0A7L9RU45</accession>
<sequence>MNTIDIIILILVLLSSIIGFWRGITREILGIFSWALAAVIAYFLYVLPVPLVGMVVSNEFLKEIISGLVVFLVALIVLTSITYSFSDAVKGSIIGGADKILGFLFGAIRGFLLISIIAVGAHKFLLKSGENAPTILKESKLIPITDAVMMRLIQSISADRLNLWKDKWKTFLAISL</sequence>
<evidence type="ECO:0000256" key="3">
    <source>
        <dbReference type="ARBA" id="ARBA00022989"/>
    </source>
</evidence>
<dbReference type="PANTHER" id="PTHR36926:SF1">
    <property type="entry name" value="COLICIN V PRODUCTION PROTEIN"/>
    <property type="match status" value="1"/>
</dbReference>
<evidence type="ECO:0000256" key="2">
    <source>
        <dbReference type="ARBA" id="ARBA00022692"/>
    </source>
</evidence>
<comment type="subcellular location">
    <subcellularLocation>
        <location evidence="1">Membrane</location>
        <topology evidence="1">Multi-pass membrane protein</topology>
    </subcellularLocation>
</comment>
<keyword evidence="4 5" id="KW-0472">Membrane</keyword>
<feature type="transmembrane region" description="Helical" evidence="5">
    <location>
        <begin position="64"/>
        <end position="88"/>
    </location>
</feature>
<dbReference type="RefSeq" id="WP_350331695.1">
    <property type="nucleotide sequence ID" value="NZ_CP054719.1"/>
</dbReference>
<feature type="transmembrane region" description="Helical" evidence="5">
    <location>
        <begin position="100"/>
        <end position="121"/>
    </location>
</feature>
<evidence type="ECO:0000256" key="4">
    <source>
        <dbReference type="ARBA" id="ARBA00023136"/>
    </source>
</evidence>
<dbReference type="AlphaFoldDB" id="A0A7L9RU45"/>
<organism evidence="6 7">
    <name type="scientific">Candidatus Bodocaedibacter vickermanii</name>
    <dbReference type="NCBI Taxonomy" id="2741701"/>
    <lineage>
        <taxon>Bacteria</taxon>
        <taxon>Pseudomonadati</taxon>
        <taxon>Pseudomonadota</taxon>
        <taxon>Alphaproteobacteria</taxon>
        <taxon>Holosporales</taxon>
        <taxon>Candidatus Paracaedibacteraceae</taxon>
        <taxon>Candidatus Bodocaedibacter</taxon>
    </lineage>
</organism>
<dbReference type="PANTHER" id="PTHR36926">
    <property type="entry name" value="COLICIN V PRODUCTION PROTEIN"/>
    <property type="match status" value="1"/>
</dbReference>
<proteinExistence type="predicted"/>
<gene>
    <name evidence="6" type="primary">cvpA</name>
    <name evidence="6" type="ORF">CPBP_00921</name>
</gene>